<evidence type="ECO:0000256" key="3">
    <source>
        <dbReference type="ARBA" id="ARBA00022786"/>
    </source>
</evidence>
<feature type="domain" description="Right handed beta helix" evidence="5">
    <location>
        <begin position="227"/>
        <end position="359"/>
    </location>
</feature>
<dbReference type="PANTHER" id="PTHR22990:SF15">
    <property type="entry name" value="F-BOX ONLY PROTEIN 10"/>
    <property type="match status" value="1"/>
</dbReference>
<dbReference type="Proteomes" id="UP000808914">
    <property type="component" value="Unassembled WGS sequence"/>
</dbReference>
<dbReference type="Gene3D" id="2.160.20.10">
    <property type="entry name" value="Single-stranded right-handed beta-helix, Pectin lyase-like"/>
    <property type="match status" value="1"/>
</dbReference>
<keyword evidence="3" id="KW-0833">Ubl conjugation pathway</keyword>
<dbReference type="InterPro" id="IPR012334">
    <property type="entry name" value="Pectin_lyas_fold"/>
</dbReference>
<dbReference type="InterPro" id="IPR006626">
    <property type="entry name" value="PbH1"/>
</dbReference>
<organism evidence="6 7">
    <name type="scientific">Scopulibacillus daqui</name>
    <dbReference type="NCBI Taxonomy" id="1469162"/>
    <lineage>
        <taxon>Bacteria</taxon>
        <taxon>Bacillati</taxon>
        <taxon>Bacillota</taxon>
        <taxon>Bacilli</taxon>
        <taxon>Bacillales</taxon>
        <taxon>Sporolactobacillaceae</taxon>
        <taxon>Scopulibacillus</taxon>
    </lineage>
</organism>
<gene>
    <name evidence="6" type="ORF">JOD45_002115</name>
</gene>
<comment type="pathway">
    <text evidence="1">Protein modification; protein ubiquitination.</text>
</comment>
<dbReference type="NCBIfam" id="TIGR03804">
    <property type="entry name" value="para_beta_helix"/>
    <property type="match status" value="2"/>
</dbReference>
<dbReference type="InterPro" id="IPR051550">
    <property type="entry name" value="SCF-Subunits/Alg-Epimerases"/>
</dbReference>
<sequence>MKVRYIVVSVAIIIIVYLIYSWNRIEIKTFFNHGVTNVTWFNNNDNTADNIQEALDYAKRKGSVKLYFPAGQYKVNKALSLYQNTTLIFDKRATLIRTGEQIVMFMNAGQDKGYKQRGKYDGEGNIHIIGGNFDFNIKNLPMDKSNFFVNINHANNVSIKGAKFYNFQAGHAIQIASSKNIRIENNEFCDQFINYSHYRLLDETIQIEVANKVSFPSYGLYDDTISKNITIRGNRFKNVIRGVGTHGIARDKNGNILKSQNITIENNVFEDIKDTAISLSGYDNVIVKNNDIDKNRKDAISMNGVDYSRILNNTITGSGEKGIYMKDSNFNMIRNNRLENGNQSIYRLNSQFNVITDNTRVTKEPVPDLLPDSDGANFYARLDSNKNQYQAFL</sequence>
<protein>
    <submittedName>
        <fullName evidence="6">Parallel beta-helix repeat protein</fullName>
    </submittedName>
</protein>
<keyword evidence="4" id="KW-0812">Transmembrane</keyword>
<accession>A0ABS2Q0S2</accession>
<evidence type="ECO:0000259" key="5">
    <source>
        <dbReference type="Pfam" id="PF13229"/>
    </source>
</evidence>
<comment type="caution">
    <text evidence="6">The sequence shown here is derived from an EMBL/GenBank/DDBJ whole genome shotgun (WGS) entry which is preliminary data.</text>
</comment>
<keyword evidence="4" id="KW-1133">Transmembrane helix</keyword>
<feature type="transmembrane region" description="Helical" evidence="4">
    <location>
        <begin position="5"/>
        <end position="22"/>
    </location>
</feature>
<dbReference type="InterPro" id="IPR011050">
    <property type="entry name" value="Pectin_lyase_fold/virulence"/>
</dbReference>
<dbReference type="RefSeq" id="WP_205003807.1">
    <property type="nucleotide sequence ID" value="NZ_JAFBER010000013.1"/>
</dbReference>
<keyword evidence="4" id="KW-0472">Membrane</keyword>
<dbReference type="InterPro" id="IPR039448">
    <property type="entry name" value="Beta_helix"/>
</dbReference>
<proteinExistence type="predicted"/>
<name>A0ABS2Q0S2_9BACL</name>
<evidence type="ECO:0000313" key="7">
    <source>
        <dbReference type="Proteomes" id="UP000808914"/>
    </source>
</evidence>
<keyword evidence="2" id="KW-0677">Repeat</keyword>
<evidence type="ECO:0000256" key="2">
    <source>
        <dbReference type="ARBA" id="ARBA00022737"/>
    </source>
</evidence>
<dbReference type="InterPro" id="IPR022441">
    <property type="entry name" value="Para_beta_helix_rpt-2"/>
</dbReference>
<dbReference type="Pfam" id="PF13229">
    <property type="entry name" value="Beta_helix"/>
    <property type="match status" value="1"/>
</dbReference>
<evidence type="ECO:0000256" key="1">
    <source>
        <dbReference type="ARBA" id="ARBA00004906"/>
    </source>
</evidence>
<dbReference type="PANTHER" id="PTHR22990">
    <property type="entry name" value="F-BOX ONLY PROTEIN"/>
    <property type="match status" value="1"/>
</dbReference>
<reference evidence="6 7" key="1">
    <citation type="submission" date="2021-01" db="EMBL/GenBank/DDBJ databases">
        <title>Genomic Encyclopedia of Type Strains, Phase IV (KMG-IV): sequencing the most valuable type-strain genomes for metagenomic binning, comparative biology and taxonomic classification.</title>
        <authorList>
            <person name="Goeker M."/>
        </authorList>
    </citation>
    <scope>NUCLEOTIDE SEQUENCE [LARGE SCALE GENOMIC DNA]</scope>
    <source>
        <strain evidence="6 7">DSM 28236</strain>
    </source>
</reference>
<dbReference type="SMART" id="SM00710">
    <property type="entry name" value="PbH1"/>
    <property type="match status" value="5"/>
</dbReference>
<dbReference type="SUPFAM" id="SSF51126">
    <property type="entry name" value="Pectin lyase-like"/>
    <property type="match status" value="1"/>
</dbReference>
<keyword evidence="7" id="KW-1185">Reference proteome</keyword>
<evidence type="ECO:0000313" key="6">
    <source>
        <dbReference type="EMBL" id="MBM7645890.1"/>
    </source>
</evidence>
<evidence type="ECO:0000256" key="4">
    <source>
        <dbReference type="SAM" id="Phobius"/>
    </source>
</evidence>
<dbReference type="EMBL" id="JAFBER010000013">
    <property type="protein sequence ID" value="MBM7645890.1"/>
    <property type="molecule type" value="Genomic_DNA"/>
</dbReference>